<evidence type="ECO:0000313" key="8">
    <source>
        <dbReference type="Proteomes" id="UP000218891"/>
    </source>
</evidence>
<name>A0ABM6PJ35_9RHOB</name>
<keyword evidence="8" id="KW-1185">Reference proteome</keyword>
<reference evidence="7 8" key="1">
    <citation type="journal article" date="2017" name="Front. Microbiol.">
        <title>Phaeobacter piscinae sp. nov., a species of the Roseobacter group and potential aquaculture probiont.</title>
        <authorList>
            <person name="Sonnenschein E.C."/>
            <person name="Phippen C.B.W."/>
            <person name="Nielsen K.F."/>
            <person name="Mateiu R.V."/>
            <person name="Melchiorsen J."/>
            <person name="Gram L."/>
            <person name="Overmann J."/>
            <person name="Freese H.M."/>
        </authorList>
    </citation>
    <scope>NUCLEOTIDE SEQUENCE [LARGE SCALE GENOMIC DNA]</scope>
    <source>
        <strain evidence="7 8">P36</strain>
    </source>
</reference>
<dbReference type="PANTHER" id="PTHR38097:SF2">
    <property type="entry name" value="DNA-BINDING PROTEIN STPA"/>
    <property type="match status" value="1"/>
</dbReference>
<organism evidence="7 8">
    <name type="scientific">Phaeobacter piscinae</name>
    <dbReference type="NCBI Taxonomy" id="1580596"/>
    <lineage>
        <taxon>Bacteria</taxon>
        <taxon>Pseudomonadati</taxon>
        <taxon>Pseudomonadota</taxon>
        <taxon>Alphaproteobacteria</taxon>
        <taxon>Rhodobacterales</taxon>
        <taxon>Roseobacteraceae</taxon>
        <taxon>Phaeobacter</taxon>
    </lineage>
</organism>
<reference evidence="7 8" key="3">
    <citation type="journal article" date="2017" name="Int. J. Syst. Evol. Microbiol.">
        <title>Adaptation of Surface-Associated Bacteria to the Open Ocean: A Genomically Distinct Subpopulation of Phaeobacter gallaeciensis Colonizes Pacific Mesozooplankton.</title>
        <authorList>
            <person name="Freese H.M."/>
            <person name="Methner A."/>
            <person name="Overmann J."/>
        </authorList>
    </citation>
    <scope>NUCLEOTIDE SEQUENCE [LARGE SCALE GENOMIC DNA]</scope>
    <source>
        <strain evidence="7 8">P36</strain>
    </source>
</reference>
<evidence type="ECO:0000256" key="2">
    <source>
        <dbReference type="ARBA" id="ARBA00010610"/>
    </source>
</evidence>
<evidence type="ECO:0000313" key="7">
    <source>
        <dbReference type="EMBL" id="ATG37841.1"/>
    </source>
</evidence>
<evidence type="ECO:0000256" key="1">
    <source>
        <dbReference type="ARBA" id="ARBA00004453"/>
    </source>
</evidence>
<dbReference type="InterPro" id="IPR037150">
    <property type="entry name" value="H-NS_C_dom_sf"/>
</dbReference>
<dbReference type="EMBL" id="CP010645">
    <property type="protein sequence ID" value="ATG37841.1"/>
    <property type="molecule type" value="Genomic_DNA"/>
</dbReference>
<proteinExistence type="inferred from homology"/>
<evidence type="ECO:0000256" key="3">
    <source>
        <dbReference type="ARBA" id="ARBA00022490"/>
    </source>
</evidence>
<keyword evidence="3" id="KW-0963">Cytoplasm</keyword>
<sequence>MSIDLSGMSTADLVALSKQIEARKELVQKESLQNAYAEMQKVSSKFGVALDDVISLHNGKGKKTKSPAKYINPEDPTQTWTGRGRKPEWVHAALAAGQSLDDLMI</sequence>
<dbReference type="Proteomes" id="UP000218891">
    <property type="component" value="Plasmid pP36_b"/>
</dbReference>
<comment type="similarity">
    <text evidence="2">Belongs to the histone-like protein H-NS family.</text>
</comment>
<dbReference type="SUPFAM" id="SSF81273">
    <property type="entry name" value="H-NS histone-like proteins"/>
    <property type="match status" value="1"/>
</dbReference>
<comment type="subcellular location">
    <subcellularLocation>
        <location evidence="1">Cytoplasm</location>
        <location evidence="1">Nucleoid</location>
    </subcellularLocation>
</comment>
<protein>
    <submittedName>
        <fullName evidence="7">Regulatory protein, H-NS histone family</fullName>
    </submittedName>
</protein>
<gene>
    <name evidence="7" type="ORF">PhaeoP36_03765</name>
</gene>
<feature type="domain" description="DNA-binding protein H-NS-like C-terminal" evidence="6">
    <location>
        <begin position="60"/>
        <end position="105"/>
    </location>
</feature>
<evidence type="ECO:0000259" key="6">
    <source>
        <dbReference type="SMART" id="SM00528"/>
    </source>
</evidence>
<dbReference type="Pfam" id="PF00816">
    <property type="entry name" value="Histone_HNS"/>
    <property type="match status" value="1"/>
</dbReference>
<feature type="region of interest" description="Disordered" evidence="5">
    <location>
        <begin position="58"/>
        <end position="84"/>
    </location>
</feature>
<dbReference type="PANTHER" id="PTHR38097">
    <property type="match status" value="1"/>
</dbReference>
<accession>A0ABM6PJ35</accession>
<dbReference type="Gene3D" id="4.10.430.10">
    <property type="entry name" value="Histone-like protein H-NS, C-terminal domain"/>
    <property type="match status" value="1"/>
</dbReference>
<keyword evidence="7" id="KW-0614">Plasmid</keyword>
<evidence type="ECO:0000256" key="5">
    <source>
        <dbReference type="SAM" id="MobiDB-lite"/>
    </source>
</evidence>
<geneLocation type="plasmid" evidence="7 8">
    <name>pP36_b</name>
</geneLocation>
<dbReference type="RefSeq" id="WP_096870075.1">
    <property type="nucleotide sequence ID" value="NZ_CP010645.1"/>
</dbReference>
<evidence type="ECO:0000256" key="4">
    <source>
        <dbReference type="ARBA" id="ARBA00023125"/>
    </source>
</evidence>
<dbReference type="InterPro" id="IPR027444">
    <property type="entry name" value="H-NS_C_dom"/>
</dbReference>
<dbReference type="SMART" id="SM00528">
    <property type="entry name" value="HNS"/>
    <property type="match status" value="1"/>
</dbReference>
<reference evidence="7 8" key="4">
    <citation type="journal article" date="2018" name="Environ. Microbiol. Rep.">
        <title>Phylogenetic distribution of roseobacticides in the Roseobacter group and their effect on microalgae.</title>
        <authorList>
            <person name="Sonnenschein E.C."/>
            <person name="Phippen C.B."/>
            <person name="Bentzon-Tilia M."/>
            <person name="Rasmussen S.A."/>
            <person name="Nielsen K.F."/>
            <person name="Gram L."/>
        </authorList>
    </citation>
    <scope>NUCLEOTIDE SEQUENCE [LARGE SCALE GENOMIC DNA]</scope>
    <source>
        <strain evidence="7 8">P36</strain>
    </source>
</reference>
<reference evidence="7 8" key="2">
    <citation type="journal article" date="2017" name="Genome Biol. Evol.">
        <title>Trajectories and Drivers of Genome Evolution in Surface-Associated Marine Phaeobacter.</title>
        <authorList>
            <person name="Freese H.M."/>
            <person name="Sikorski J."/>
            <person name="Bunk B."/>
            <person name="Scheuner C."/>
            <person name="Meier-Kolthoff J.P."/>
            <person name="Sproer C."/>
            <person name="Gram L."/>
            <person name="Overmann J."/>
        </authorList>
    </citation>
    <scope>NUCLEOTIDE SEQUENCE [LARGE SCALE GENOMIC DNA]</scope>
    <source>
        <strain evidence="7 8">P36</strain>
    </source>
</reference>
<keyword evidence="4" id="KW-0238">DNA-binding</keyword>